<sequence length="27" mass="3453">MRLTMECFCWFLDFAAWNIDKRDDRLR</sequence>
<reference evidence="1" key="1">
    <citation type="submission" date="2018-02" db="EMBL/GenBank/DDBJ databases">
        <title>Rhizophora mucronata_Transcriptome.</title>
        <authorList>
            <person name="Meera S.P."/>
            <person name="Sreeshan A."/>
            <person name="Augustine A."/>
        </authorList>
    </citation>
    <scope>NUCLEOTIDE SEQUENCE</scope>
    <source>
        <tissue evidence="1">Leaf</tissue>
    </source>
</reference>
<evidence type="ECO:0000313" key="1">
    <source>
        <dbReference type="EMBL" id="MBW91043.1"/>
    </source>
</evidence>
<dbReference type="AlphaFoldDB" id="A0A2P2JC67"/>
<organism evidence="1">
    <name type="scientific">Rhizophora mucronata</name>
    <name type="common">Asiatic mangrove</name>
    <dbReference type="NCBI Taxonomy" id="61149"/>
    <lineage>
        <taxon>Eukaryota</taxon>
        <taxon>Viridiplantae</taxon>
        <taxon>Streptophyta</taxon>
        <taxon>Embryophyta</taxon>
        <taxon>Tracheophyta</taxon>
        <taxon>Spermatophyta</taxon>
        <taxon>Magnoliopsida</taxon>
        <taxon>eudicotyledons</taxon>
        <taxon>Gunneridae</taxon>
        <taxon>Pentapetalae</taxon>
        <taxon>rosids</taxon>
        <taxon>fabids</taxon>
        <taxon>Malpighiales</taxon>
        <taxon>Rhizophoraceae</taxon>
        <taxon>Rhizophora</taxon>
    </lineage>
</organism>
<protein>
    <submittedName>
        <fullName evidence="1">Uncharacterized protein</fullName>
    </submittedName>
</protein>
<name>A0A2P2JC67_RHIMU</name>
<dbReference type="EMBL" id="GGEC01010560">
    <property type="protein sequence ID" value="MBW91043.1"/>
    <property type="molecule type" value="Transcribed_RNA"/>
</dbReference>
<proteinExistence type="predicted"/>
<accession>A0A2P2JC67</accession>